<dbReference type="Proteomes" id="UP001054945">
    <property type="component" value="Unassembled WGS sequence"/>
</dbReference>
<dbReference type="InterPro" id="IPR028082">
    <property type="entry name" value="Peripla_BP_I"/>
</dbReference>
<sequence length="135" mass="15476">MIIQLHQPHASLDHTGFGDDFPYILQCHSWCPIARFSTSPDSALTAERPVLDPSKPNVTLGFLTSFKDIEKLLIAGAVPLAVDLVNEDPDLLPTHNMKFIAYDSGMPTVHRPSKDDTDERRRRDWLHWFRWKLRA</sequence>
<name>A0AAV4Q2X2_CAEEX</name>
<protein>
    <submittedName>
        <fullName evidence="1">ANF_receptor domain-containing protein</fullName>
    </submittedName>
</protein>
<accession>A0AAV4Q2X2</accession>
<comment type="caution">
    <text evidence="1">The sequence shown here is derived from an EMBL/GenBank/DDBJ whole genome shotgun (WGS) entry which is preliminary data.</text>
</comment>
<proteinExistence type="predicted"/>
<dbReference type="EMBL" id="BPLR01005621">
    <property type="protein sequence ID" value="GIY03780.1"/>
    <property type="molecule type" value="Genomic_DNA"/>
</dbReference>
<evidence type="ECO:0000313" key="2">
    <source>
        <dbReference type="Proteomes" id="UP001054945"/>
    </source>
</evidence>
<organism evidence="1 2">
    <name type="scientific">Caerostris extrusa</name>
    <name type="common">Bark spider</name>
    <name type="synonym">Caerostris bankana</name>
    <dbReference type="NCBI Taxonomy" id="172846"/>
    <lineage>
        <taxon>Eukaryota</taxon>
        <taxon>Metazoa</taxon>
        <taxon>Ecdysozoa</taxon>
        <taxon>Arthropoda</taxon>
        <taxon>Chelicerata</taxon>
        <taxon>Arachnida</taxon>
        <taxon>Araneae</taxon>
        <taxon>Araneomorphae</taxon>
        <taxon>Entelegynae</taxon>
        <taxon>Araneoidea</taxon>
        <taxon>Araneidae</taxon>
        <taxon>Caerostris</taxon>
    </lineage>
</organism>
<evidence type="ECO:0000313" key="1">
    <source>
        <dbReference type="EMBL" id="GIY03780.1"/>
    </source>
</evidence>
<dbReference type="AlphaFoldDB" id="A0AAV4Q2X2"/>
<keyword evidence="2" id="KW-1185">Reference proteome</keyword>
<reference evidence="1 2" key="1">
    <citation type="submission" date="2021-06" db="EMBL/GenBank/DDBJ databases">
        <title>Caerostris extrusa draft genome.</title>
        <authorList>
            <person name="Kono N."/>
            <person name="Arakawa K."/>
        </authorList>
    </citation>
    <scope>NUCLEOTIDE SEQUENCE [LARGE SCALE GENOMIC DNA]</scope>
</reference>
<gene>
    <name evidence="1" type="primary">AVEN_242473_1</name>
    <name evidence="1" type="ORF">CEXT_487561</name>
</gene>
<dbReference type="SUPFAM" id="SSF53822">
    <property type="entry name" value="Periplasmic binding protein-like I"/>
    <property type="match status" value="1"/>
</dbReference>